<organism evidence="2 3">
    <name type="scientific">Pigmentiphaga daeguensis</name>
    <dbReference type="NCBI Taxonomy" id="414049"/>
    <lineage>
        <taxon>Bacteria</taxon>
        <taxon>Pseudomonadati</taxon>
        <taxon>Pseudomonadota</taxon>
        <taxon>Betaproteobacteria</taxon>
        <taxon>Burkholderiales</taxon>
        <taxon>Alcaligenaceae</taxon>
        <taxon>Pigmentiphaga</taxon>
    </lineage>
</organism>
<name>A0ABP3M2L2_9BURK</name>
<accession>A0ABP3M2L2</accession>
<reference evidence="3" key="1">
    <citation type="journal article" date="2019" name="Int. J. Syst. Evol. Microbiol.">
        <title>The Global Catalogue of Microorganisms (GCM) 10K type strain sequencing project: providing services to taxonomists for standard genome sequencing and annotation.</title>
        <authorList>
            <consortium name="The Broad Institute Genomics Platform"/>
            <consortium name="The Broad Institute Genome Sequencing Center for Infectious Disease"/>
            <person name="Wu L."/>
            <person name="Ma J."/>
        </authorList>
    </citation>
    <scope>NUCLEOTIDE SEQUENCE [LARGE SCALE GENOMIC DNA]</scope>
    <source>
        <strain evidence="3">JCM 14330</strain>
    </source>
</reference>
<dbReference type="Proteomes" id="UP001501706">
    <property type="component" value="Unassembled WGS sequence"/>
</dbReference>
<evidence type="ECO:0000313" key="2">
    <source>
        <dbReference type="EMBL" id="GAA0511376.1"/>
    </source>
</evidence>
<feature type="region of interest" description="Disordered" evidence="1">
    <location>
        <begin position="65"/>
        <end position="96"/>
    </location>
</feature>
<keyword evidence="3" id="KW-1185">Reference proteome</keyword>
<sequence length="96" mass="10477">MALPSEKLAIQTPMANWRSCSSWNMLRIRDMVDGARVAPAMPSRARMAISMPALSEKAAMAEATPNAAAPISSSLRRPMRSPRVPMVMSRPATRKP</sequence>
<evidence type="ECO:0000256" key="1">
    <source>
        <dbReference type="SAM" id="MobiDB-lite"/>
    </source>
</evidence>
<evidence type="ECO:0000313" key="3">
    <source>
        <dbReference type="Proteomes" id="UP001501706"/>
    </source>
</evidence>
<comment type="caution">
    <text evidence="2">The sequence shown here is derived from an EMBL/GenBank/DDBJ whole genome shotgun (WGS) entry which is preliminary data.</text>
</comment>
<proteinExistence type="predicted"/>
<protein>
    <submittedName>
        <fullName evidence="2">Uncharacterized protein</fullName>
    </submittedName>
</protein>
<dbReference type="EMBL" id="BAAAEN010000011">
    <property type="protein sequence ID" value="GAA0511376.1"/>
    <property type="molecule type" value="Genomic_DNA"/>
</dbReference>
<gene>
    <name evidence="2" type="ORF">GCM10009097_30810</name>
</gene>